<dbReference type="EMBL" id="NITZ01000030">
    <property type="protein sequence ID" value="PHM46785.1"/>
    <property type="molecule type" value="Genomic_DNA"/>
</dbReference>
<reference evidence="1 2" key="1">
    <citation type="journal article" date="2017" name="Nat. Microbiol.">
        <title>Natural product diversity associated with the nematode symbionts Photorhabdus and Xenorhabdus.</title>
        <authorList>
            <person name="Tobias N.J."/>
            <person name="Wolff H."/>
            <person name="Djahanschiri B."/>
            <person name="Grundmann F."/>
            <person name="Kronenwerth M."/>
            <person name="Shi Y.M."/>
            <person name="Simonyi S."/>
            <person name="Grun P."/>
            <person name="Shapiro-Ilan D."/>
            <person name="Pidot S.J."/>
            <person name="Stinear T.P."/>
            <person name="Ebersberger I."/>
            <person name="Bode H.B."/>
        </authorList>
    </citation>
    <scope>NUCLEOTIDE SEQUENCE [LARGE SCALE GENOMIC DNA]</scope>
    <source>
        <strain evidence="1 2">DSM 17902</strain>
    </source>
</reference>
<organism evidence="1 2">
    <name type="scientific">Xenorhabdus miraniensis</name>
    <dbReference type="NCBI Taxonomy" id="351674"/>
    <lineage>
        <taxon>Bacteria</taxon>
        <taxon>Pseudomonadati</taxon>
        <taxon>Pseudomonadota</taxon>
        <taxon>Gammaproteobacteria</taxon>
        <taxon>Enterobacterales</taxon>
        <taxon>Morganellaceae</taxon>
        <taxon>Xenorhabdus</taxon>
    </lineage>
</organism>
<accession>A0A2D0JKE8</accession>
<dbReference type="Proteomes" id="UP000221980">
    <property type="component" value="Unassembled WGS sequence"/>
</dbReference>
<keyword evidence="2" id="KW-1185">Reference proteome</keyword>
<sequence length="41" mass="5126">MMFEHTKHKNFHLKIISVLKIYNDNLFYRKITYQIVKIIPF</sequence>
<dbReference type="AlphaFoldDB" id="A0A2D0JKE8"/>
<evidence type="ECO:0000313" key="2">
    <source>
        <dbReference type="Proteomes" id="UP000221980"/>
    </source>
</evidence>
<name>A0A2D0JKE8_9GAMM</name>
<comment type="caution">
    <text evidence="1">The sequence shown here is derived from an EMBL/GenBank/DDBJ whole genome shotgun (WGS) entry which is preliminary data.</text>
</comment>
<evidence type="ECO:0000313" key="1">
    <source>
        <dbReference type="EMBL" id="PHM46785.1"/>
    </source>
</evidence>
<proteinExistence type="predicted"/>
<gene>
    <name evidence="1" type="ORF">Xmir_03904</name>
</gene>
<protein>
    <submittedName>
        <fullName evidence="1">Uncharacterized protein</fullName>
    </submittedName>
</protein>